<feature type="active site" evidence="2">
    <location>
        <position position="201"/>
    </location>
</feature>
<comment type="catalytic activity">
    <reaction evidence="2">
        <text>L-glutamine + H2O = L-glutamate + NH4(+)</text>
        <dbReference type="Rhea" id="RHEA:15889"/>
        <dbReference type="ChEBI" id="CHEBI:15377"/>
        <dbReference type="ChEBI" id="CHEBI:28938"/>
        <dbReference type="ChEBI" id="CHEBI:29985"/>
        <dbReference type="ChEBI" id="CHEBI:58359"/>
        <dbReference type="EC" id="3.5.1.2"/>
    </reaction>
</comment>
<dbReference type="Proteomes" id="UP000231025">
    <property type="component" value="Unassembled WGS sequence"/>
</dbReference>
<comment type="catalytic activity">
    <reaction evidence="2">
        <text>beta-D-GlcNAc-(1-&gt;4)-Mur2Ac(oyl-L-Ala-gamma-D-Glu-L-Lys-D-Ala-D-Ala)-di-trans,octa-cis-undecaprenyl diphosphate + L-glutamine + ATP + H2O = beta-D-GlcNAc-(1-&gt;4)-Mur2Ac(oyl-L-Ala-D-isoglutaminyl-L-Lys-D-Ala-D-Ala)-di-trans,octa-cis-undecaprenyl diphosphate + L-glutamate + ADP + phosphate + H(+)</text>
        <dbReference type="Rhea" id="RHEA:57928"/>
        <dbReference type="ChEBI" id="CHEBI:15377"/>
        <dbReference type="ChEBI" id="CHEBI:15378"/>
        <dbReference type="ChEBI" id="CHEBI:29985"/>
        <dbReference type="ChEBI" id="CHEBI:30616"/>
        <dbReference type="ChEBI" id="CHEBI:43474"/>
        <dbReference type="ChEBI" id="CHEBI:58359"/>
        <dbReference type="ChEBI" id="CHEBI:60033"/>
        <dbReference type="ChEBI" id="CHEBI:62233"/>
        <dbReference type="ChEBI" id="CHEBI:456216"/>
        <dbReference type="EC" id="6.3.5.13"/>
    </reaction>
</comment>
<dbReference type="PROSITE" id="PS51274">
    <property type="entry name" value="GATASE_COBBQ"/>
    <property type="match status" value="1"/>
</dbReference>
<dbReference type="GO" id="GO:0004359">
    <property type="term" value="F:glutaminase activity"/>
    <property type="evidence" value="ECO:0007669"/>
    <property type="project" value="UniProtKB-UniRule"/>
</dbReference>
<dbReference type="PANTHER" id="PTHR21343">
    <property type="entry name" value="DETHIOBIOTIN SYNTHETASE"/>
    <property type="match status" value="1"/>
</dbReference>
<dbReference type="Gene3D" id="3.40.50.880">
    <property type="match status" value="1"/>
</dbReference>
<comment type="similarity">
    <text evidence="2">Belongs to the CobB/CobQ family. GatD subfamily.</text>
</comment>
<accession>A0A2G9Y829</accession>
<feature type="binding site" evidence="2">
    <location>
        <position position="135"/>
    </location>
    <ligand>
        <name>substrate</name>
    </ligand>
</feature>
<dbReference type="InterPro" id="IPR029062">
    <property type="entry name" value="Class_I_gatase-like"/>
</dbReference>
<dbReference type="GO" id="GO:0008360">
    <property type="term" value="P:regulation of cell shape"/>
    <property type="evidence" value="ECO:0007669"/>
    <property type="project" value="UniProtKB-KW"/>
</dbReference>
<reference evidence="4 5" key="1">
    <citation type="submission" date="2017-09" db="EMBL/GenBank/DDBJ databases">
        <title>Depth-based differentiation of microbial function through sediment-hosted aquifers and enrichment of novel symbionts in the deep terrestrial subsurface.</title>
        <authorList>
            <person name="Probst A.J."/>
            <person name="Ladd B."/>
            <person name="Jarett J.K."/>
            <person name="Geller-Mcgrath D.E."/>
            <person name="Sieber C.M."/>
            <person name="Emerson J.B."/>
            <person name="Anantharaman K."/>
            <person name="Thomas B.C."/>
            <person name="Malmstrom R."/>
            <person name="Stieglmeier M."/>
            <person name="Klingl A."/>
            <person name="Woyke T."/>
            <person name="Ryan C.M."/>
            <person name="Banfield J.F."/>
        </authorList>
    </citation>
    <scope>NUCLEOTIDE SEQUENCE [LARGE SCALE GENOMIC DNA]</scope>
    <source>
        <strain evidence="4">CG23_combo_of_CG06-09_8_20_14_all_35_49</strain>
    </source>
</reference>
<dbReference type="GO" id="GO:0009236">
    <property type="term" value="P:cobalamin biosynthetic process"/>
    <property type="evidence" value="ECO:0007669"/>
    <property type="project" value="InterPro"/>
</dbReference>
<keyword evidence="2" id="KW-0961">Cell wall biogenesis/degradation</keyword>
<comment type="pathway">
    <text evidence="2">Cell wall biogenesis; peptidoglycan biosynthesis.</text>
</comment>
<keyword evidence="2" id="KW-0133">Cell shape</keyword>
<keyword evidence="2" id="KW-0378">Hydrolase</keyword>
<keyword evidence="1 2" id="KW-0315">Glutamine amidotransferase</keyword>
<protein>
    <recommendedName>
        <fullName evidence="2">Lipid II isoglutaminyl synthase (glutamine-hydrolyzing) subunit GatD</fullName>
        <ecNumber evidence="2">6.3.5.13</ecNumber>
    </recommendedName>
    <alternativeName>
        <fullName evidence="2">Lipid II isoglutaminyl synthase glutaminase subunit</fullName>
        <ecNumber evidence="2">3.5.1.2</ecNumber>
    </alternativeName>
</protein>
<dbReference type="UniPathway" id="UPA00219"/>
<keyword evidence="2" id="KW-0573">Peptidoglycan synthesis</keyword>
<dbReference type="PANTHER" id="PTHR21343:SF9">
    <property type="entry name" value="LIPID II ISOGLUTAMINYL SYNTHASE (GLUTAMINE-HYDROLYZING) SUBUNIT GATD"/>
    <property type="match status" value="1"/>
</dbReference>
<dbReference type="EC" id="6.3.5.13" evidence="2"/>
<dbReference type="GO" id="GO:0071555">
    <property type="term" value="P:cell wall organization"/>
    <property type="evidence" value="ECO:0007669"/>
    <property type="project" value="UniProtKB-KW"/>
</dbReference>
<feature type="domain" description="CobB/CobQ-like glutamine amidotransferase" evidence="3">
    <location>
        <begin position="7"/>
        <end position="208"/>
    </location>
</feature>
<organism evidence="4 5">
    <name type="scientific">Candidatus Roizmanbacteria bacterium CG23_combo_of_CG06-09_8_20_14_all_35_49</name>
    <dbReference type="NCBI Taxonomy" id="1974863"/>
    <lineage>
        <taxon>Bacteria</taxon>
        <taxon>Candidatus Roizmaniibacteriota</taxon>
    </lineage>
</organism>
<dbReference type="InterPro" id="IPR043702">
    <property type="entry name" value="Lipid_II_synth_GatD"/>
</dbReference>
<dbReference type="GO" id="GO:0009252">
    <property type="term" value="P:peptidoglycan biosynthetic process"/>
    <property type="evidence" value="ECO:0007669"/>
    <property type="project" value="UniProtKB-UniRule"/>
</dbReference>
<dbReference type="InterPro" id="IPR033949">
    <property type="entry name" value="CobQ_GATase1"/>
</dbReference>
<evidence type="ECO:0000256" key="2">
    <source>
        <dbReference type="HAMAP-Rule" id="MF_02213"/>
    </source>
</evidence>
<dbReference type="AlphaFoldDB" id="A0A2G9Y829"/>
<keyword evidence="2" id="KW-0436">Ligase</keyword>
<dbReference type="CDD" id="cd01750">
    <property type="entry name" value="GATase1_CobQ"/>
    <property type="match status" value="1"/>
</dbReference>
<evidence type="ECO:0000259" key="3">
    <source>
        <dbReference type="Pfam" id="PF07685"/>
    </source>
</evidence>
<dbReference type="HAMAP" id="MF_02213">
    <property type="entry name" value="Lipid_II_synth_GatD"/>
    <property type="match status" value="1"/>
</dbReference>
<dbReference type="Pfam" id="PF07685">
    <property type="entry name" value="GATase_3"/>
    <property type="match status" value="1"/>
</dbReference>
<comment type="function">
    <text evidence="2">The lipid II isoglutaminyl synthase complex catalyzes the formation of alpha-D-isoglutamine in the cell wall lipid II stem peptide. The GatD subunit catalyzes the hydrolysis of glutamine to glutamate and ammonia. The resulting ammonia molecule is channeled to the active site of MurT.</text>
</comment>
<comment type="caution">
    <text evidence="4">The sequence shown here is derived from an EMBL/GenBank/DDBJ whole genome shotgun (WGS) entry which is preliminary data.</text>
</comment>
<evidence type="ECO:0000313" key="5">
    <source>
        <dbReference type="Proteomes" id="UP000231025"/>
    </source>
</evidence>
<feature type="active site" description="Nucleophile" evidence="2">
    <location>
        <position position="98"/>
    </location>
</feature>
<dbReference type="EC" id="3.5.1.2" evidence="2"/>
<dbReference type="InterPro" id="IPR011698">
    <property type="entry name" value="GATase_3"/>
</dbReference>
<evidence type="ECO:0000256" key="1">
    <source>
        <dbReference type="ARBA" id="ARBA00022962"/>
    </source>
</evidence>
<dbReference type="SUPFAM" id="SSF52317">
    <property type="entry name" value="Class I glutamine amidotransferase-like"/>
    <property type="match status" value="1"/>
</dbReference>
<dbReference type="EMBL" id="PCRE01000002">
    <property type="protein sequence ID" value="PIP15366.1"/>
    <property type="molecule type" value="Genomic_DNA"/>
</dbReference>
<gene>
    <name evidence="2" type="primary">gatD</name>
    <name evidence="4" type="ORF">COX47_00185</name>
</gene>
<evidence type="ECO:0000313" key="4">
    <source>
        <dbReference type="EMBL" id="PIP15366.1"/>
    </source>
</evidence>
<name>A0A2G9Y829_9BACT</name>
<comment type="subunit">
    <text evidence="2">Forms a heterodimer with MurT.</text>
</comment>
<sequence length="249" mass="28401">MENFSINIAWLYPDLMSTYGDRGNIIVLEKRLSWRGIKPVIKKIFISTPREELENCDLIFMGGAQDRQQEIVNRDLQKTKATTLKKMINQGIPGLFICGAYQFMGRYYKAADGTVISGLGLFDLYTESPGLTFKRLIGNIVVKLAQDGKKYIFTGFENHGGRTYLGKSAKPFAQVIKGYGNNGKDKTEGMIYKKAIGTYLHGPILPKNPELADWLIEKALERKYKKKIYLEKLDDRLENKAREFIINKL</sequence>
<proteinExistence type="inferred from homology"/>
<dbReference type="GO" id="GO:0140282">
    <property type="term" value="F:carbon-nitrogen ligase activity on lipid II"/>
    <property type="evidence" value="ECO:0007669"/>
    <property type="project" value="UniProtKB-UniRule"/>
</dbReference>